<evidence type="ECO:0000313" key="1">
    <source>
        <dbReference type="EMBL" id="PZX95411.1"/>
    </source>
</evidence>
<comment type="caution">
    <text evidence="1">The sequence shown here is derived from an EMBL/GenBank/DDBJ whole genome shotgun (WGS) entry which is preliminary data.</text>
</comment>
<sequence length="7386" mass="767308">MKKPTFSKIVHWISFLFENFFQKNSFFYTSITKEWRNLKNRFFQNSSFSTMQNRVTVLLFIFFLLSNSATFSQVGTKFKARLAGGSISVKGDIVLIGNSIINRAATLPVFNPVAGPQNNQLFTGTVTNLNTITNEANVAFDSRGTSDNNNNFFIEYSNVDPGTAADGIFSSSSADLAINQTCKKIKFAGLYWSAIYPTERSTSTGVKYNGSLRSEEYNKIKFKLPGATSAYQDITADEIIFTSKIIPAVPATGNNTATFFESPYVCFKDVTSLLAGLKDASGADEANGKYTVANVRATRGKKNGGGAGGWTLVVIYETPTMPSKFISVFDGYYSVDGTTTLDIPVSGYKTLPTLKVNAKIGVAALEGDVGLTGDTFQFRNDVPATGTFTKLFDAVNDVDNFFNATISDNGVILTNRNPASKNSMGFDIDNVVVPNANNAVIPNGASAGTLRLTTSGDGYGAFLATFAVDIIEPKIKLTKKVINTAGNDITNQIVNRGDELRYVIGFENIGSDKAKNVYIEDYLPNIVLFNPPVSAPLFATLNDVLPLPAGVTIYSYNPSVIDPHDGLLKRKIVFKIDESLVDLKNDQERFISFKVHVPVDCKDFSDACSNEVKNIAYSIYAGEQNAGPFGSGSQPPSVACALGDIATNFIGNIDGCLYDSKYTLCGNNVAISGRNGFQNYTWTGPNGFTATGQTINVSKVGDYIVKADPIAPCLKTLTQTITVALYSNTDTDALLKYAANLTPSGPISDRGEIVQCDIDGKKMPHIFLCGAGDHRDMSITNAAVKSVDWYQLTGAACIATAASNSGKCANEDLACSWTLLQTSNNYSANTAGYFKAVVRYDNGCFNTLYFNVYKNDLNPTATATNIICTKPGTMTVAGVPASGYEYSFNVTGYTGTKTFNSGPNANVFSTSTPQNYTATIRQIGVLNGCEFTVSAQIDLVDFKIKADVTQPTCVNVNGSIQVTAPAGGTNYVYTLSKGGTVIQTVGPVSATNNTFLNQSPGTYSVNVKTSEGCDVTVNNIKINALLPLTATVGLTKAVTCTDGEITIYPVGGTAFAGTPPYYLYSVNGAASVANPVIPITLPLAPGGVYNIQVTDQNNCNANTSITVTATPKPVYTVKPTNILCYGSNTGVITFDVTSNTGGYTLAYSIDGGATYSSNPVFSNLVGDTTYSPRLKYTLNGVDCIDTLPNVTLTQPIAALTASAGVSELAGCGPAKEGKIRITNPQGGTPFPAPNYYLYSFDDQITWVTINDAYKAPGTYTVYIKDANGCIYPMPGIVIDPEPVAPIIGSAPVIVYACDGKATGTVTVTNPASATYDYTYSIDGTLNTPPTSNVFTGIKAGDHTIRVNYILKSVTTFSNLLKEDFGRGGNVRSIGIDEESVPKIEDGYCYHDLNLPSLCKDTRTTLEDNQYVVTKAIIPNNPAWYPFRDHTSGGTDTEGRFLAVNIGKAAGAYGVLYSKDIVDVIPNQPIIVDLYVANLLKTGTGGAAPIFRFQLVDPSGNTVGLPLDTGKIAEAINDTNRDKWVPISISLNPGANTKLTFQIRSGSVEYSGNDAVMDDIKVYQLPKACVNFKDIPVKISDNQGFSAQVTGSSNISCAAGSDGTITISAQNFDTTAGFQYSKDGITWLTSTTSPVTLINLGAGTYTPQVRFNTGGACTLTLPSKTINAPTPIVVKTTQTLATCFPNGGATIDATTTVGGTGAYTIKLKDNASPFTVTNFPLNGILTNVAPGSYTLLVTDAKGCTPTTNPTITIAGPASPTATIDPTSTLCFDPTTGAIIKVRVTGGVGPYTYTTTFGGTTSAASPTFSGPTFAYTATVTGTYSFDVYDVNGCKANTISQIINDKLTAVTPVTTPLDCDVAPANQAVITGTISGGKAPFVVTLLSGNASGTLVQPTAVTTANEKIFTYSIAVAGAYSFQIKDANNCITTSDATINPLIPITLGSTNVNPKCNGSSDGTIQLNPGGGSGGFTYSTDGITYNSTSFFTGLSAGTPYTYYVKDTNKCTKSLTVTLTAPSKINGTATVTTPYTCNSPATITVSGVTGGTAPYNYTLNRGATVVSSNTTGIFNNISVVGSYTVTITDSNSCSFTTTPALSIVALNPPTDLAFNPSALTCPTNKSNVTITTTPLAGNTPYTYTILPSLPAGAVATATGINNLSPGTYNFEVTDAKGCKYQESYEIIALPTLSVSGSLVSNVICKGSSDGKLTFTVSGNSGAFTYVLKNSGNVTVPIGQSTLTGNVIDYSGLAADTYTITITNTSTTCTATKSVTVSAPALALAITAPTITPITCSANASIVINTTGGWGGNSYTVTGTAPVVAAITQSTNTFTNLTAGNYTATVKDLNGCTVSIPFTIATVVAVTASIGTSDFCYDSTDKATLVVSPNTQTNYVYSINGGATQANGTFVNLTPGTYTIRVTDTSTACFIDLPATIANQVTANASITKNLDCTASPNAIIKVTVGNGYPDYSYRVSTNGTFTGSKTPMGAGVTTFNHTTTTGAAAATYSFEITDAKGCIAIITQAISAIVPPTATTNPTNPTCFGGSNGSVLINASSGSAPYTYEVSTVSSTGPFAPMASNLYSGAPAGDYWFRITDAKSCPFTTGKITLVAPTAITAVAAITTPYTCNGSAVISVTSISGGTAPYNYTLNRGATVVSSNTTGVFNNISVVGSYTVTITDSSLCTFTTTPALSIVALNPPTDLAFSPSALTCPTNKSNVTITTTPLAGNTPYTYTILPSLPAGAVATATGINNLSPGTYLFEVTDAKGCKYQESYEIIALPTLSVSGSLVSNVICKGSSDGKLTFTVSGNSGAFTYELKNSGNVVVPIGQSTLTGNVIDYTGLPADTYTITITNTSTTCTATKSVTVSAPALALSITAPTITPITCSANASIVINTTGGWGGNSYTVTGTAPVVAPIIQSNTTFTNLAAGDYTAAVKDLNGCTVSIAFTIAPLVGVTASINNGTSDFCYDSTDKAILVVSPNTQTNYVYSINGGTSQANGTFANLTPGTYTIRVTDTSTACFIDLPATIANQVTANASITKNLDCTASPNAIIKVTVGNGYPDYSYRVSTNGTFTGAKTPMGAGVTTFNHTTTTGALAATYSFEITDAKGCITIITQVINAIVPPTATTNPTNPTCFGGSNGSVLINASSGLAPYTYEVSTDGITFAPMASNLYSNAPAGDYWFRVIDAKSCPFPTGKITLSEPSKITASASATTLTCNASNVQQAALITVTASSGTPFGAPDLYRYSYNGAAYVTSNTFSTNSPSTVTIDVKDANGCIINVPSVTIAALNPPSALNISQNRTITCVAPNLNTDVKLDLTGGVAPFTYEITGPLASATSVTGVMAFSHTFVNLAPNTYSFKVTDKNGCTITGTYKVNDVTPITVSGSLVANATCNGATDGKIQFPVAGNMGAFTYTLVNSALVTVTPPVSVVANTILYTGLAADTYTVTVTNPATGCTATASVKVIEPSAVTLTGTNATKVFCTKPISTITVTATGGTSPLAYAVVKHLVVPVAGDYQGTNVFNKDTTVDGLSYDVYVKDKNGCPAPMGTVSVTSDPVPAVTAVGAGCLGTAYTITATPVPAVGLTTPLTYSLNGGSFVATSTFTITTAGDYTITIKDGNGCTAPSNKVTVAPKLTLSGILDKDITCAFAAPFTSNDAQITLTAGGGTAPYAYEYSLNGGSFTSFSGPVFQAPTPIIPLTQDNYIFKITDANTCSLATTGAIKVTAKVDPVIDDTTIAGPVGVTITKNIRCRGDATAAIAIAIDNTKGQAPFVFKVERTSPTYNNYGTQTSGLTAGVYTVTVTDAKGCTDTEDITINEPLATVITKHVVDIDCVANGLSTGSIIIDSVTGGTPNFNYFVTGTNNYNQSELNNGGVASVAFNVVDFGLYQINVVDANGCSTLIQDILVASPPSKLGIVVTPSPPGDCLTKPSADVAVASAFAGVGPFFFSIYQGPASVYPNPPGTWFAEDAPAGSKHHVFTNLTPGVKYNFLVYDDTSKCTYIETATLTTPTNSTLTTTVPVVSNITCKGSANGSVSFAINSTYGSATNVTYEIFNALSLVSTGFVRSGVVPANGTLTVPDPLDTPINNLPFGSLPVGNYYVLITENAGATNAGCSVTTVPFSITESSILLSVSALPTKNSNTCVANAGIITAIAKDGTATIANPYLYQIFPDTGTPGIFDSTDKDPDPSAPLFDPTFSGTFTSAMTANSFNRSKGDYIVYVKDAYGCIKAAFVSLVDDVAPTITPQTPPCFVAGMNINLDLSTFSTYAIGLPTYSIKGTSFQSSPNFTISAPGNYTLAIKDGNGCIASTPYVVRDEIVSGLNVTKQLDCTASPDATIHGNVVGGFGSGAYSYTVKIGSGAFGASVPIVGSTFDYSATTPDTYTFVITDGTCSVTEVIDVDSKVPTVFDTAIVDVKCFGDNTGSISVNVTSGEGPFEYKLTGGPVSYAYQDLNQFNLLTAATTYIVTVRSKGNLCEYTKTVTVGQPLLPLAVDAPTIIKLKCGTGNVAQAATVTLNGTAGTGTGAFEYSFNGSGYSGVNVFTVNDDGTTQNIPYKVRDANNCEITGSVVIDKLDPPVFNLPAFTQTTVTCLAPNSDVAVVSTNGIGTLTYETIAPSPLPLVSNTTGNFTGLAPGDYVFKVTDGNGCTDQVSYKVNDVINIDLQVTSQTDVICDASATGTATFAVTGFGTGVGTYSCTVNGAVFPLVAPNSNTASTISLTGLAANSYIVRVTDDATGCYSEKTVIINNPTAALSSSNTVTPLGCTIKGAVTINAAGGWGSNLYTLTQPDATIVTNTTGIFGGLTQIGAYTTLVTDANGCSFPDSFSLLAPVNPTATIDVTSDYCYDGTNAASLVVNAATTSTFVVTPYEYSIDNGQTWQASNTFNNLTPGSYDVVVKDAFGCKSTVAVNTVIEPELFATAVKTKEIFCVGVINGTIKITATGGYGPYFYKVSTDNGVTFSAIGTAFTNPTDTDFSVPAAAIAVSYVFEITDSKGCVFVTTPPVIMTPPTAVDVVAADIVSTAVDCNIANGTNDNGTITVNLRAVNNNPDYTYALSGAATRPAQPSNVFAGLSPGTYNVTITSARGCTATVNGVIIANPVVVTASATATAFSCAVDPTTTTAVVTGGGGTGTYSFSSDGVNYFTSNSTPVDNKYTFNLVDTGLPQNPTYYVKDSNGCIQTTTLTTVLNPLPKLISATATRSTVAGSQIDCANGRELIQIDVVGGSVPSDFKYEVSIDGLAYTLLSASAGTPFTYSALTAGSNYQFKITDNVTGCSILSNAYDVPLFNKINVIATAAANAKCKFDTNGAIEINVTGYSGTYNYEILKGGASLVPALTGTGDSSITSSLLLPQGLGAGNDYTVKVIETAFPSCTTESNVVVITEPALALSSSNVVAPLGCTINGAVTINAVGGWGSNTYTLTQPDLTVLTNSTGIFGGLTQIGGYTTLVTDANGCSYPDSFSLLAPVNPTVDNVVVSCPVNNLSALVVTASSLSTFTYAPLEYSIDNGVTFQLSNTFNNLTPGSYDVVVKDAFGCKSTVAVNTVIEPELFATAVKTKEIFCVGVINGTIKITATGGYGPYFYKVSTDNGVTFSAIGTAFTNPTDTDFSVPAAAIAVSYVFEITDSKGCVFVTTPPVIMTPPTAVDVVAADIVSTAVDCNIANGTNDNGTITVNLRAVNNNPDYTYALSGAATRPAQPSNVFAGLSPGTYNVTITSARGCTATVNGVIIANPVVVTASATATAFSCAVDPTTTTAVVTGGGGTGTYSFSSDGVNYFTSNSTPVDNKYTFNLVDTGLPQNPTYYVKDSNGCIQTTTLTTVLNPLPKLISATATRSTVAGSQIDCANGRELIQIDVVGGSVPSDFKYEVSIDGLAYTLLSASAGTPFTYSALTAGSNYQFKITDNVTGCSILSNAYDVPLFNKINVIATAAANAKCKFDTNGAIEINVTGYSGTYNYEILKGGASLVPALTGTGDSSITSSLLLPQGLGAGNDYTVKVIETAFPSCTTESNVVVITEPNVLTLSTAITVKNKNCNSTGATVTVPITSITGGTLGYTYAFVPSGSSPTGQYAASNTKTIITSQIAPLYDAIDVWVKDANDCTAMQTIQITTDPMPTVTGTVASQCANPSGYTINVVGTGVGPLKYSLDGNSFQTTTSFNVSSPGNYTVTVKDANLCTATNVLPITILKPLALQGAVSKLRSCSAVNDGEITLTATDGSGLPNYEYSNGAGAYGSSNVFSGLAAGTYTMNVRDKTTLCVKSIKVTIDAPTAITGMTLSKVNVTCQGGNDGSITVALDPSTLTVNNNPAYNYSLTGTTVNGAVTRANQLTRVFDNLEAGTYTITTTSSRGCQDTKTIAVGEAPVIVVPAPVVVQYGCSTATASNSMNLASITVSGVTGGSGNYPIYEFVKGGIVVQSGLSNVYNQTDLSGGTITVNVYDSKGCLGTVVAAPITPFVSIGFAATAIKITKQITCSYGEDIQVNVVKTGTTVPMPTLTYAVKDIVGAVYGGVYIANNTTGLFTGLPVGNYLVTVTNPVTGCSIEQMHYVNNPNTFDLTIDNIVDVSCLNGTNGSAKVTFVDKYTGDGNQAGSFDYTVYDIANPLSPVVVIPMTNSTTFGPTTLNGLRAGTYMISASLTNTPFCTVAKNFTITGPTAALKINETHTAVTCVAGNNDGSISATAVGGWPGGYEFQLESLTGTTIKTWASRSEFTGLVAGDYIVKVRDSKACVDQIQVTLVNPKPIIAAIAVNKTTLSCFGDTDAIITVNQPVTGGSSVYNYTLEATYPDGRVTLDGPQSSNVFTNLGAASYKVIVADTWTCSKVTNTLVINEPNEVTASLVGASIQTCMSPATVTLSAVGGTGPYTYSADANFATVLGSFANSTTFPVAFTTVPVDHMYYVKDSKGCVSYASNSTTVVPLEPFDFKFINDAPYISCFGDNSGEITAVANGGAGNYTYTLLNSSGGAITPTPLQPTPGYFKGLVFGSYLMEVKSGDCTVIRKPITITQPLTPLTYTAIATDVTCNGNGDGKLVLTSSGGTGVIKYALSPDLDKFVEDGTFLNLEVGHYKAIIQDVRGCKFDYEFDINEPNPIDAKVDPLTVKQELCAGEKTGEFVIGITGGVGPYSTVLDDPKGTYILNKVSFTGLSGGNHTVYIKDANSCTFELVVPLDPAVILNPTATVSNECVNDLPANKVTIIIDPSNVPADVKYSLDSTGVEQDSNVFTNLTPGDHFIMVHHKNGCVDATDTFTIDKIDPLAISIDLGGLNEIVATVTGGSGVYRFSVNGEDIGSNNKYIYFRSGDYTVTVTDSNGCSISVTKYFEFIDIKIPPIFTPTGDGTNDTWKPTNTENYPDIKFVVYDRYGREVGVFGAGQSWDGKYNGTELPMGDYWYVLKLRHSQDDREFIGHFTLYR</sequence>
<protein>
    <recommendedName>
        <fullName evidence="3">MAM domain-containing protein</fullName>
    </recommendedName>
</protein>
<organism evidence="1 2">
    <name type="scientific">Flavobacterium aquariorum</name>
    <dbReference type="NCBI Taxonomy" id="2217670"/>
    <lineage>
        <taxon>Bacteria</taxon>
        <taxon>Pseudomonadati</taxon>
        <taxon>Bacteroidota</taxon>
        <taxon>Flavobacteriia</taxon>
        <taxon>Flavobacteriales</taxon>
        <taxon>Flavobacteriaceae</taxon>
        <taxon>Flavobacterium</taxon>
    </lineage>
</organism>
<dbReference type="EMBL" id="QKXH01000001">
    <property type="protein sequence ID" value="PZX95411.1"/>
    <property type="molecule type" value="Genomic_DNA"/>
</dbReference>
<dbReference type="InterPro" id="IPR026341">
    <property type="entry name" value="T9SS_type_B"/>
</dbReference>
<dbReference type="Pfam" id="PF13585">
    <property type="entry name" value="CHU_C"/>
    <property type="match status" value="1"/>
</dbReference>
<reference evidence="1 2" key="1">
    <citation type="submission" date="2018-06" db="EMBL/GenBank/DDBJ databases">
        <title>Flavobacterium sp IMCC34762, genome.</title>
        <authorList>
            <person name="Joung Y."/>
            <person name="Cho J."/>
            <person name="Song J."/>
        </authorList>
    </citation>
    <scope>NUCLEOTIDE SEQUENCE [LARGE SCALE GENOMIC DNA]</scope>
    <source>
        <strain evidence="1 2">IMCC34762</strain>
    </source>
</reference>
<dbReference type="InterPro" id="IPR025667">
    <property type="entry name" value="SprB_repeat"/>
</dbReference>
<keyword evidence="2" id="KW-1185">Reference proteome</keyword>
<accession>A0A2W7TYK3</accession>
<gene>
    <name evidence="1" type="ORF">DOS84_02275</name>
</gene>
<dbReference type="OrthoDB" id="607469at2"/>
<dbReference type="Pfam" id="PF13573">
    <property type="entry name" value="SprB"/>
    <property type="match status" value="13"/>
</dbReference>
<name>A0A2W7TYK3_9FLAO</name>
<proteinExistence type="predicted"/>
<evidence type="ECO:0008006" key="3">
    <source>
        <dbReference type="Google" id="ProtNLM"/>
    </source>
</evidence>
<dbReference type="RefSeq" id="WP_111408478.1">
    <property type="nucleotide sequence ID" value="NZ_QKXH01000001.1"/>
</dbReference>
<dbReference type="Proteomes" id="UP000249177">
    <property type="component" value="Unassembled WGS sequence"/>
</dbReference>
<dbReference type="NCBIfam" id="TIGR04131">
    <property type="entry name" value="Bac_Flav_CTERM"/>
    <property type="match status" value="1"/>
</dbReference>
<evidence type="ECO:0000313" key="2">
    <source>
        <dbReference type="Proteomes" id="UP000249177"/>
    </source>
</evidence>